<reference evidence="1 2" key="1">
    <citation type="journal article" date="2018" name="Int. J. Syst. Evol. Microbiol.">
        <title>Methylomusa anaerophila gen. nov., sp. nov., an anaerobic methanol-utilizing bacterium isolated from a microbial fuel cell.</title>
        <authorList>
            <person name="Amano N."/>
            <person name="Yamamuro A."/>
            <person name="Miyahara M."/>
            <person name="Kouzuma A."/>
            <person name="Abe T."/>
            <person name="Watanabe K."/>
        </authorList>
    </citation>
    <scope>NUCLEOTIDE SEQUENCE [LARGE SCALE GENOMIC DNA]</scope>
    <source>
        <strain evidence="1 2">MMFC1</strain>
    </source>
</reference>
<evidence type="ECO:0000313" key="1">
    <source>
        <dbReference type="EMBL" id="BBB92018.1"/>
    </source>
</evidence>
<keyword evidence="2" id="KW-1185">Reference proteome</keyword>
<dbReference type="Proteomes" id="UP000276437">
    <property type="component" value="Chromosome"/>
</dbReference>
<evidence type="ECO:0000313" key="2">
    <source>
        <dbReference type="Proteomes" id="UP000276437"/>
    </source>
</evidence>
<proteinExistence type="predicted"/>
<dbReference type="EMBL" id="AP018449">
    <property type="protein sequence ID" value="BBB92018.1"/>
    <property type="molecule type" value="Genomic_DNA"/>
</dbReference>
<gene>
    <name evidence="1" type="ORF">MAMMFC1_02703</name>
</gene>
<accession>A0A348ALS0</accession>
<dbReference type="KEGG" id="mana:MAMMFC1_02703"/>
<protein>
    <submittedName>
        <fullName evidence="1">Uncharacterized protein</fullName>
    </submittedName>
</protein>
<sequence>MAFKKVLLVYDRSGGSGKAAGVIAVKPVKVKRLEIWVVK</sequence>
<dbReference type="AlphaFoldDB" id="A0A348ALS0"/>
<organism evidence="1 2">
    <name type="scientific">Methylomusa anaerophila</name>
    <dbReference type="NCBI Taxonomy" id="1930071"/>
    <lineage>
        <taxon>Bacteria</taxon>
        <taxon>Bacillati</taxon>
        <taxon>Bacillota</taxon>
        <taxon>Negativicutes</taxon>
        <taxon>Selenomonadales</taxon>
        <taxon>Sporomusaceae</taxon>
        <taxon>Methylomusa</taxon>
    </lineage>
</organism>
<name>A0A348ALS0_9FIRM</name>